<evidence type="ECO:0000313" key="1">
    <source>
        <dbReference type="EMBL" id="KHA72107.1"/>
    </source>
</evidence>
<accession>A0A0A6DBJ2</accession>
<protein>
    <submittedName>
        <fullName evidence="1">Uncharacterized protein</fullName>
    </submittedName>
</protein>
<dbReference type="PATRIC" id="fig|587753.9.peg.1540"/>
<name>A0A0A6DBJ2_9PSED</name>
<dbReference type="Proteomes" id="UP000030564">
    <property type="component" value="Unassembled WGS sequence"/>
</dbReference>
<proteinExistence type="predicted"/>
<reference evidence="1 2" key="1">
    <citation type="submission" date="2014-10" db="EMBL/GenBank/DDBJ databases">
        <title>Draft genome sequence of Pseudomonas chlororaphis EA105.</title>
        <authorList>
            <person name="McCully L.M."/>
            <person name="Bitzer A.S."/>
            <person name="Spence C."/>
            <person name="Bais H."/>
            <person name="Silby M.W."/>
        </authorList>
    </citation>
    <scope>NUCLEOTIDE SEQUENCE [LARGE SCALE GENOMIC DNA]</scope>
    <source>
        <strain evidence="1 2">EA105</strain>
    </source>
</reference>
<comment type="caution">
    <text evidence="1">The sequence shown here is derived from an EMBL/GenBank/DDBJ whole genome shotgun (WGS) entry which is preliminary data.</text>
</comment>
<organism evidence="1 2">
    <name type="scientific">Pseudomonas chlororaphis</name>
    <dbReference type="NCBI Taxonomy" id="587753"/>
    <lineage>
        <taxon>Bacteria</taxon>
        <taxon>Pseudomonadati</taxon>
        <taxon>Pseudomonadota</taxon>
        <taxon>Gammaproteobacteria</taxon>
        <taxon>Pseudomonadales</taxon>
        <taxon>Pseudomonadaceae</taxon>
        <taxon>Pseudomonas</taxon>
    </lineage>
</organism>
<evidence type="ECO:0000313" key="2">
    <source>
        <dbReference type="Proteomes" id="UP000030564"/>
    </source>
</evidence>
<sequence>MLLDEVGGSLGVEVTTLFATMRTYIRSYRAGQRVLLEATFLTFITENLLFRKPYAIRFMIFIRLFNPSN</sequence>
<gene>
    <name evidence="1" type="ORF">NZ35_17140</name>
</gene>
<dbReference type="EMBL" id="JSFK01000016">
    <property type="protein sequence ID" value="KHA72107.1"/>
    <property type="molecule type" value="Genomic_DNA"/>
</dbReference>
<dbReference type="AlphaFoldDB" id="A0A0A6DBJ2"/>